<name>A0A2L1KGK1_PSEAI</name>
<organism evidence="1">
    <name type="scientific">Pseudomonas aeruginosa</name>
    <dbReference type="NCBI Taxonomy" id="287"/>
    <lineage>
        <taxon>Bacteria</taxon>
        <taxon>Pseudomonadati</taxon>
        <taxon>Pseudomonadota</taxon>
        <taxon>Gammaproteobacteria</taxon>
        <taxon>Pseudomonadales</taxon>
        <taxon>Pseudomonadaceae</taxon>
        <taxon>Pseudomonas</taxon>
    </lineage>
</organism>
<reference evidence="1" key="1">
    <citation type="submission" date="2017-06" db="EMBL/GenBank/DDBJ databases">
        <title>Complete sequence of pA681-IMP from clinical Pseudomonas aeruginosa.</title>
        <authorList>
            <person name="Yuan M."/>
            <person name="Feng J.2nd."/>
            <person name="Zhan Z.3rd."/>
            <person name="Jiang X.4th."/>
            <person name="Zhang D.5th."/>
            <person name="Chen X.6th."/>
            <person name="Zhao X."/>
            <person name="Che J."/>
            <person name="Lu J."/>
            <person name="Xu J."/>
            <person name="Li J."/>
            <person name="Zhou D."/>
        </authorList>
    </citation>
    <scope>NUCLEOTIDE SEQUENCE</scope>
    <source>
        <plasmid evidence="1">pA681-IMP</plasmid>
    </source>
</reference>
<evidence type="ECO:0000313" key="1">
    <source>
        <dbReference type="EMBL" id="AVE21458.1"/>
    </source>
</evidence>
<sequence>MNSRPIVISCRVFGGRSPKTGRPVGQRHRWSGGAWGKGYCEFCGRTLEEVQEKPELRKA</sequence>
<protein>
    <submittedName>
        <fullName evidence="1">Uncharacterized protein</fullName>
    </submittedName>
</protein>
<dbReference type="EMBL" id="MF344570">
    <property type="protein sequence ID" value="AVE21458.1"/>
    <property type="molecule type" value="Genomic_DNA"/>
</dbReference>
<dbReference type="RefSeq" id="WP_272955711.1">
    <property type="nucleotide sequence ID" value="NZ_OP177694.1"/>
</dbReference>
<accession>A0A2L1KGK1</accession>
<keyword evidence="1" id="KW-0614">Plasmid</keyword>
<proteinExistence type="predicted"/>
<geneLocation type="plasmid" evidence="1">
    <name>pA681-IMP</name>
</geneLocation>
<dbReference type="AlphaFoldDB" id="A0A2L1KGK1"/>